<evidence type="ECO:0000256" key="3">
    <source>
        <dbReference type="ARBA" id="ARBA00022741"/>
    </source>
</evidence>
<evidence type="ECO:0000256" key="2">
    <source>
        <dbReference type="ARBA" id="ARBA00022598"/>
    </source>
</evidence>
<feature type="domain" description="AB hydrolase-1" evidence="7">
    <location>
        <begin position="113"/>
        <end position="364"/>
    </location>
</feature>
<dbReference type="KEGG" id="samy:DB32_004645"/>
<dbReference type="GO" id="GO:0005524">
    <property type="term" value="F:ATP binding"/>
    <property type="evidence" value="ECO:0007669"/>
    <property type="project" value="UniProtKB-KW"/>
</dbReference>
<dbReference type="Pfam" id="PF00561">
    <property type="entry name" value="Abhydrolase_1"/>
    <property type="match status" value="1"/>
</dbReference>
<dbReference type="InterPro" id="IPR042099">
    <property type="entry name" value="ANL_N_sf"/>
</dbReference>
<evidence type="ECO:0000259" key="6">
    <source>
        <dbReference type="Pfam" id="PF00501"/>
    </source>
</evidence>
<organism evidence="9 10">
    <name type="scientific">Sandaracinus amylolyticus</name>
    <dbReference type="NCBI Taxonomy" id="927083"/>
    <lineage>
        <taxon>Bacteria</taxon>
        <taxon>Pseudomonadati</taxon>
        <taxon>Myxococcota</taxon>
        <taxon>Polyangia</taxon>
        <taxon>Polyangiales</taxon>
        <taxon>Sandaracinaceae</taxon>
        <taxon>Sandaracinus</taxon>
    </lineage>
</organism>
<dbReference type="OrthoDB" id="4854336at2"/>
<dbReference type="GO" id="GO:0005324">
    <property type="term" value="F:long-chain fatty acid transmembrane transporter activity"/>
    <property type="evidence" value="ECO:0007669"/>
    <property type="project" value="TreeGrafter"/>
</dbReference>
<evidence type="ECO:0000256" key="1">
    <source>
        <dbReference type="ARBA" id="ARBA00006432"/>
    </source>
</evidence>
<dbReference type="InterPro" id="IPR045851">
    <property type="entry name" value="AMP-bd_C_sf"/>
</dbReference>
<dbReference type="GO" id="GO:0005886">
    <property type="term" value="C:plasma membrane"/>
    <property type="evidence" value="ECO:0007669"/>
    <property type="project" value="TreeGrafter"/>
</dbReference>
<evidence type="ECO:0000259" key="8">
    <source>
        <dbReference type="Pfam" id="PF13193"/>
    </source>
</evidence>
<dbReference type="InterPro" id="IPR000873">
    <property type="entry name" value="AMP-dep_synth/lig_dom"/>
</dbReference>
<dbReference type="GO" id="GO:0044539">
    <property type="term" value="P:long-chain fatty acid import into cell"/>
    <property type="evidence" value="ECO:0007669"/>
    <property type="project" value="TreeGrafter"/>
</dbReference>
<evidence type="ECO:0000259" key="7">
    <source>
        <dbReference type="Pfam" id="PF00561"/>
    </source>
</evidence>
<protein>
    <submittedName>
        <fullName evidence="9">Polyhydroxyalkanoic acid synthase</fullName>
    </submittedName>
</protein>
<evidence type="ECO:0000313" key="10">
    <source>
        <dbReference type="Proteomes" id="UP000034883"/>
    </source>
</evidence>
<evidence type="ECO:0000313" key="9">
    <source>
        <dbReference type="EMBL" id="AKF07496.1"/>
    </source>
</evidence>
<keyword evidence="3" id="KW-0547">Nucleotide-binding</keyword>
<dbReference type="Pfam" id="PF13193">
    <property type="entry name" value="AMP-binding_C"/>
    <property type="match status" value="1"/>
</dbReference>
<evidence type="ECO:0000256" key="5">
    <source>
        <dbReference type="SAM" id="MobiDB-lite"/>
    </source>
</evidence>
<feature type="domain" description="AMP-binding enzyme C-terminal" evidence="8">
    <location>
        <begin position="935"/>
        <end position="1006"/>
    </location>
</feature>
<keyword evidence="4" id="KW-0067">ATP-binding</keyword>
<dbReference type="Gene3D" id="3.30.300.30">
    <property type="match status" value="1"/>
</dbReference>
<reference evidence="9 10" key="1">
    <citation type="submission" date="2015-03" db="EMBL/GenBank/DDBJ databases">
        <title>Genome assembly of Sandaracinus amylolyticus DSM 53668.</title>
        <authorList>
            <person name="Sharma G."/>
            <person name="Subramanian S."/>
        </authorList>
    </citation>
    <scope>NUCLEOTIDE SEQUENCE [LARGE SCALE GENOMIC DNA]</scope>
    <source>
        <strain evidence="9 10">DSM 53668</strain>
    </source>
</reference>
<dbReference type="Pfam" id="PF00501">
    <property type="entry name" value="AMP-binding"/>
    <property type="match status" value="1"/>
</dbReference>
<dbReference type="PANTHER" id="PTHR43107">
    <property type="entry name" value="LONG-CHAIN FATTY ACID TRANSPORT PROTEIN"/>
    <property type="match status" value="1"/>
</dbReference>
<dbReference type="InterPro" id="IPR000073">
    <property type="entry name" value="AB_hydrolase_1"/>
</dbReference>
<feature type="region of interest" description="Disordered" evidence="5">
    <location>
        <begin position="590"/>
        <end position="613"/>
    </location>
</feature>
<dbReference type="SUPFAM" id="SSF53474">
    <property type="entry name" value="alpha/beta-Hydrolases"/>
    <property type="match status" value="1"/>
</dbReference>
<sequence>MSSDRERESRRRRRRSGGPGLSRAFGRLSASARNAVEVMRLGRLGAPYAAAFEVAYEDRVSKLRHYLAPAPVPGALDELPDDTESLRPVLLVPPLMVTSEVYDISPELSAVTQLGRAGLDVWLVDFGAPERTPGGMERTLDDHVRAVDRAIDEVIKRTGKDVHLAGYSQGGMFCYQVAALRRSAGIRSIVTFGSPVDIRRNLPGIGVQAAERVIAAARRAVEIPLRQMEGLPGFLTSTGFKLLSVRKEVQQVFEFVQKLHDRNALEKRESRRRFLAGEGFVAWPGPAFRTFVDEFIVHNRLASGGFVIDGRTVTLADVTCPILFFVGETDEIARAASVRAIREAAPASEIHEIPVRAGHFGLVVGSRAVTVTWPSVIEWVRWRDADGAIPERLRDEPSRPSPIDIDDEEFDEAPIDVEAFYDVATGAVDAMWTRVSDVGREVGEVIDSLRWQVPRLQKLRRIEAHTRISMGKALADQAAAIPESTFFLWKGRAFTYRDADRRVDNVVRGLVHCGVRKGTRVGVLMTTRPSYLSIVCALNRMGAVAVLLSPDSTRISLEHALRLLGETGAPMELLVTDPDHAERAREAFTGPVLSLGGGPPGRGPAAPGPGEKPTLPEGVLDMESIDPDAVVLPPWYEPDAGRASDLACIIFTAGRHEVPKAARITNRRWAFSALGAAAGCTLTSNDTVYCCLPLHHAAGMLVAVGGALVGGARLALAKRFDPETMWPEVRRYGATVVFYAGDMLRAVVEAPASPLDAHSPVRLFAGSGMRADVWERLVQRFGRASVLEFYGSTEGNAVLANASGTKIGALGRPLPGSTDLALLGWDFDKEDLARDESGRLLTSGIDEPGVLIARIDPVHPMATFDGYVARPEGRREGDEESEAAGRVLRGVFEAGDAWFVTGDLLRRDADGDYWFVDRLADVVRSAGGPIPTIAIEDSLARMPGVRRAAAYGVSLPGIAGEVLVASMVPSRGVDLDGDTLSREIALALVPARRPRFVRLVEAIPLTDGYRTMKAPLREAGVSLDDGAGTFVYDATTERYALLDVAQWEQVVGELRTKGSSKRPAARRR</sequence>
<dbReference type="AlphaFoldDB" id="A0A0F6W533"/>
<proteinExistence type="inferred from homology"/>
<dbReference type="STRING" id="927083.DB32_004645"/>
<dbReference type="EMBL" id="CP011125">
    <property type="protein sequence ID" value="AKF07496.1"/>
    <property type="molecule type" value="Genomic_DNA"/>
</dbReference>
<dbReference type="RefSeq" id="WP_053234747.1">
    <property type="nucleotide sequence ID" value="NZ_CP011125.1"/>
</dbReference>
<dbReference type="Gene3D" id="3.40.50.1820">
    <property type="entry name" value="alpha/beta hydrolase"/>
    <property type="match status" value="1"/>
</dbReference>
<dbReference type="PANTHER" id="PTHR43107:SF15">
    <property type="entry name" value="FATTY ACID TRANSPORT PROTEIN 3, ISOFORM A"/>
    <property type="match status" value="1"/>
</dbReference>
<comment type="similarity">
    <text evidence="1">Belongs to the ATP-dependent AMP-binding enzyme family.</text>
</comment>
<name>A0A0F6W533_9BACT</name>
<dbReference type="SUPFAM" id="SSF56801">
    <property type="entry name" value="Acetyl-CoA synthetase-like"/>
    <property type="match status" value="1"/>
</dbReference>
<accession>A0A0F6W533</accession>
<dbReference type="GO" id="GO:0004467">
    <property type="term" value="F:long-chain fatty acid-CoA ligase activity"/>
    <property type="evidence" value="ECO:0007669"/>
    <property type="project" value="TreeGrafter"/>
</dbReference>
<dbReference type="Gene3D" id="3.40.50.12780">
    <property type="entry name" value="N-terminal domain of ligase-like"/>
    <property type="match status" value="1"/>
</dbReference>
<gene>
    <name evidence="9" type="ORF">DB32_004645</name>
</gene>
<feature type="region of interest" description="Disordered" evidence="5">
    <location>
        <begin position="1"/>
        <end position="24"/>
    </location>
</feature>
<feature type="domain" description="AMP-dependent synthetase/ligase" evidence="6">
    <location>
        <begin position="475"/>
        <end position="844"/>
    </location>
</feature>
<dbReference type="NCBIfam" id="NF005898">
    <property type="entry name" value="PRK07868.1"/>
    <property type="match status" value="1"/>
</dbReference>
<dbReference type="InterPro" id="IPR029058">
    <property type="entry name" value="AB_hydrolase_fold"/>
</dbReference>
<dbReference type="Proteomes" id="UP000034883">
    <property type="component" value="Chromosome"/>
</dbReference>
<dbReference type="InterPro" id="IPR025110">
    <property type="entry name" value="AMP-bd_C"/>
</dbReference>
<keyword evidence="2" id="KW-0436">Ligase</keyword>
<keyword evidence="10" id="KW-1185">Reference proteome</keyword>
<evidence type="ECO:0000256" key="4">
    <source>
        <dbReference type="ARBA" id="ARBA00022840"/>
    </source>
</evidence>